<dbReference type="Gene3D" id="3.40.1810.10">
    <property type="entry name" value="Transcription factor, MADS-box"/>
    <property type="match status" value="1"/>
</dbReference>
<keyword evidence="9" id="KW-1185">Reference proteome</keyword>
<evidence type="ECO:0000313" key="10">
    <source>
        <dbReference type="RefSeq" id="XP_027188187.1"/>
    </source>
</evidence>
<name>A0A3Q7XMU7_CICAR</name>
<evidence type="ECO:0000313" key="11">
    <source>
        <dbReference type="RefSeq" id="XP_027188188.1"/>
    </source>
</evidence>
<dbReference type="STRING" id="3827.A0A3Q7XMU7"/>
<gene>
    <name evidence="10 11" type="primary">LOC113785695</name>
</gene>
<reference evidence="10 11" key="2">
    <citation type="submission" date="2025-04" db="UniProtKB">
        <authorList>
            <consortium name="RefSeq"/>
        </authorList>
    </citation>
    <scope>IDENTIFICATION</scope>
    <source>
        <tissue evidence="10 11">Etiolated seedlings</tissue>
    </source>
</reference>
<dbReference type="RefSeq" id="XP_027188187.1">
    <property type="nucleotide sequence ID" value="XM_027332386.1"/>
</dbReference>
<keyword evidence="3" id="KW-0238">DNA-binding</keyword>
<evidence type="ECO:0000256" key="3">
    <source>
        <dbReference type="ARBA" id="ARBA00023125"/>
    </source>
</evidence>
<protein>
    <submittedName>
        <fullName evidence="10 11">Agamous-like MADS-box protein AGL36</fullName>
    </submittedName>
</protein>
<dbReference type="OrthoDB" id="1163690at2759"/>
<feature type="region of interest" description="Disordered" evidence="7">
    <location>
        <begin position="139"/>
        <end position="161"/>
    </location>
</feature>
<dbReference type="Proteomes" id="UP000087171">
    <property type="component" value="Chromosome Ca3"/>
</dbReference>
<feature type="domain" description="MADS-box" evidence="8">
    <location>
        <begin position="8"/>
        <end position="45"/>
    </location>
</feature>
<dbReference type="GO" id="GO:0005634">
    <property type="term" value="C:nucleus"/>
    <property type="evidence" value="ECO:0007669"/>
    <property type="project" value="UniProtKB-SubCell"/>
</dbReference>
<keyword evidence="5" id="KW-0539">Nucleus</keyword>
<feature type="coiled-coil region" evidence="6">
    <location>
        <begin position="59"/>
        <end position="93"/>
    </location>
</feature>
<organism evidence="9 11">
    <name type="scientific">Cicer arietinum</name>
    <name type="common">Chickpea</name>
    <name type="synonym">Garbanzo</name>
    <dbReference type="NCBI Taxonomy" id="3827"/>
    <lineage>
        <taxon>Eukaryota</taxon>
        <taxon>Viridiplantae</taxon>
        <taxon>Streptophyta</taxon>
        <taxon>Embryophyta</taxon>
        <taxon>Tracheophyta</taxon>
        <taxon>Spermatophyta</taxon>
        <taxon>Magnoliopsida</taxon>
        <taxon>eudicotyledons</taxon>
        <taxon>Gunneridae</taxon>
        <taxon>Pentapetalae</taxon>
        <taxon>rosids</taxon>
        <taxon>fabids</taxon>
        <taxon>Fabales</taxon>
        <taxon>Fabaceae</taxon>
        <taxon>Papilionoideae</taxon>
        <taxon>50 kb inversion clade</taxon>
        <taxon>NPAAA clade</taxon>
        <taxon>Hologalegina</taxon>
        <taxon>IRL clade</taxon>
        <taxon>Cicereae</taxon>
        <taxon>Cicer</taxon>
    </lineage>
</organism>
<keyword evidence="2" id="KW-0805">Transcription regulation</keyword>
<evidence type="ECO:0000313" key="9">
    <source>
        <dbReference type="Proteomes" id="UP000087171"/>
    </source>
</evidence>
<evidence type="ECO:0000259" key="8">
    <source>
        <dbReference type="Pfam" id="PF00319"/>
    </source>
</evidence>
<evidence type="ECO:0000256" key="7">
    <source>
        <dbReference type="SAM" id="MobiDB-lite"/>
    </source>
</evidence>
<accession>A0A3Q7XMU7</accession>
<comment type="subcellular location">
    <subcellularLocation>
        <location evidence="1">Nucleus</location>
    </subcellularLocation>
</comment>
<proteinExistence type="predicted"/>
<evidence type="ECO:0000256" key="2">
    <source>
        <dbReference type="ARBA" id="ARBA00023015"/>
    </source>
</evidence>
<dbReference type="InterPro" id="IPR002100">
    <property type="entry name" value="TF_MADSbox"/>
</dbReference>
<dbReference type="RefSeq" id="XP_027188188.1">
    <property type="nucleotide sequence ID" value="XM_027332387.1"/>
</dbReference>
<sequence>MVSTDLVEKRRKQCYKRKVAGFLKEMEELTILCGIEACAIIQGPGDTEPIMWPSPEVAEQILERLLAHEEAKNARLLEETKRLEDELFKLNDKEKSILTDQINDDCKPLSLSEFQELNRLFCIGKERLEAALEKKIGRSEEALPQDPPPPPITSPLQNGIDSGANVDGKVSDGRLFLSLLKRFDRMCKGSDNNTGTSSSTVFTQGNMGGLNSTTDSGGFLLIDGNDSGSVALPPGNVGSSGEGGNI</sequence>
<reference evidence="9" key="1">
    <citation type="journal article" date="2013" name="Nat. Biotechnol.">
        <title>Draft genome sequence of chickpea (Cicer arietinum) provides a resource for trait improvement.</title>
        <authorList>
            <person name="Varshney R.K."/>
            <person name="Song C."/>
            <person name="Saxena R.K."/>
            <person name="Azam S."/>
            <person name="Yu S."/>
            <person name="Sharpe A.G."/>
            <person name="Cannon S."/>
            <person name="Baek J."/>
            <person name="Rosen B.D."/>
            <person name="Tar'an B."/>
            <person name="Millan T."/>
            <person name="Zhang X."/>
            <person name="Ramsay L.D."/>
            <person name="Iwata A."/>
            <person name="Wang Y."/>
            <person name="Nelson W."/>
            <person name="Farmer A.D."/>
            <person name="Gaur P.M."/>
            <person name="Soderlund C."/>
            <person name="Penmetsa R.V."/>
            <person name="Xu C."/>
            <person name="Bharti A.K."/>
            <person name="He W."/>
            <person name="Winter P."/>
            <person name="Zhao S."/>
            <person name="Hane J.K."/>
            <person name="Carrasquilla-Garcia N."/>
            <person name="Condie J.A."/>
            <person name="Upadhyaya H.D."/>
            <person name="Luo M.C."/>
            <person name="Thudi M."/>
            <person name="Gowda C.L."/>
            <person name="Singh N.P."/>
            <person name="Lichtenzveig J."/>
            <person name="Gali K.K."/>
            <person name="Rubio J."/>
            <person name="Nadarajan N."/>
            <person name="Dolezel J."/>
            <person name="Bansal K.C."/>
            <person name="Xu X."/>
            <person name="Edwards D."/>
            <person name="Zhang G."/>
            <person name="Kahl G."/>
            <person name="Gil J."/>
            <person name="Singh K.B."/>
            <person name="Datta S.K."/>
            <person name="Jackson S.A."/>
            <person name="Wang J."/>
            <person name="Cook D.R."/>
        </authorList>
    </citation>
    <scope>NUCLEOTIDE SEQUENCE [LARGE SCALE GENOMIC DNA]</scope>
    <source>
        <strain evidence="9">cv. CDC Frontier</strain>
    </source>
</reference>
<evidence type="ECO:0000256" key="4">
    <source>
        <dbReference type="ARBA" id="ARBA00023163"/>
    </source>
</evidence>
<dbReference type="InterPro" id="IPR036879">
    <property type="entry name" value="TF_MADSbox_sf"/>
</dbReference>
<dbReference type="SUPFAM" id="SSF55455">
    <property type="entry name" value="SRF-like"/>
    <property type="match status" value="1"/>
</dbReference>
<dbReference type="PaxDb" id="3827-XP_004494905.1"/>
<evidence type="ECO:0000256" key="5">
    <source>
        <dbReference type="ARBA" id="ARBA00023242"/>
    </source>
</evidence>
<dbReference type="AlphaFoldDB" id="A0A3Q7XMU7"/>
<keyword evidence="6" id="KW-0175">Coiled coil</keyword>
<evidence type="ECO:0000256" key="6">
    <source>
        <dbReference type="SAM" id="Coils"/>
    </source>
</evidence>
<dbReference type="GO" id="GO:0046983">
    <property type="term" value="F:protein dimerization activity"/>
    <property type="evidence" value="ECO:0007669"/>
    <property type="project" value="InterPro"/>
</dbReference>
<dbReference type="Pfam" id="PF00319">
    <property type="entry name" value="SRF-TF"/>
    <property type="match status" value="1"/>
</dbReference>
<dbReference type="GO" id="GO:0003677">
    <property type="term" value="F:DNA binding"/>
    <property type="evidence" value="ECO:0007669"/>
    <property type="project" value="UniProtKB-KW"/>
</dbReference>
<evidence type="ECO:0000256" key="1">
    <source>
        <dbReference type="ARBA" id="ARBA00004123"/>
    </source>
</evidence>
<keyword evidence="4" id="KW-0804">Transcription</keyword>